<proteinExistence type="predicted"/>
<evidence type="ECO:0000256" key="1">
    <source>
        <dbReference type="ARBA" id="ARBA00022679"/>
    </source>
</evidence>
<dbReference type="EMBL" id="JAOTGU010000003">
    <property type="protein sequence ID" value="MDB6261590.1"/>
    <property type="molecule type" value="Genomic_DNA"/>
</dbReference>
<dbReference type="EMBL" id="JAOTGY010000002">
    <property type="protein sequence ID" value="MDB6257282.1"/>
    <property type="molecule type" value="Genomic_DNA"/>
</dbReference>
<evidence type="ECO:0000256" key="2">
    <source>
        <dbReference type="ARBA" id="ARBA00023315"/>
    </source>
</evidence>
<evidence type="ECO:0000313" key="4">
    <source>
        <dbReference type="EMBL" id="MDB6257282.1"/>
    </source>
</evidence>
<evidence type="ECO:0000313" key="6">
    <source>
        <dbReference type="Proteomes" id="UP001143700"/>
    </source>
</evidence>
<accession>A0A4U0CDJ2</accession>
<sequence>MSIQIKAIHNQIDINLHNEPFKIWGQMIPSLENGKWDYTIKRFEQTSTQCFPNENYDYDDNAIYLGAYKGEKCIGLAILQKDMFKYLYLDDLKVNSAYRKHGIGSKLIAACMNEAKKRKMQGIYTIGQDNNLSACLFYLKNGFEIGGFNNRNYRGTPQENKSDIYFYKDCDANA</sequence>
<feature type="domain" description="N-acetyltransferase" evidence="3">
    <location>
        <begin position="26"/>
        <end position="171"/>
    </location>
</feature>
<dbReference type="AlphaFoldDB" id="A0A4U0CDJ2"/>
<dbReference type="RefSeq" id="WP_136860972.1">
    <property type="nucleotide sequence ID" value="NZ_JAOTGQ010000003.1"/>
</dbReference>
<dbReference type="PROSITE" id="PS51186">
    <property type="entry name" value="GNAT"/>
    <property type="match status" value="1"/>
</dbReference>
<gene>
    <name evidence="4" type="ORF">ODU72_01090</name>
    <name evidence="5" type="ORF">ODV15_03260</name>
</gene>
<reference evidence="5" key="1">
    <citation type="journal article" date="2022" name="Microorganisms">
        <title>Antibiotic Susceptibility, Resistance Gene Determinants and Corresponding Genomic Regions in Lactobacillus amylovorus Isolates Derived from Wild Boars and Domestic Pigs.</title>
        <authorList>
            <person name="Moravkova M."/>
            <person name="Kostovova I."/>
            <person name="Kavanova K."/>
            <person name="Pechar R."/>
            <person name="Stanek S."/>
            <person name="Brychta A."/>
            <person name="Zeman M."/>
            <person name="Kubasova T."/>
        </authorList>
    </citation>
    <scope>NUCLEOTIDE SEQUENCE</scope>
    <source>
        <strain evidence="5">M356A</strain>
        <strain evidence="4">M490A</strain>
    </source>
</reference>
<dbReference type="Pfam" id="PF00583">
    <property type="entry name" value="Acetyltransf_1"/>
    <property type="match status" value="1"/>
</dbReference>
<dbReference type="InterPro" id="IPR000182">
    <property type="entry name" value="GNAT_dom"/>
</dbReference>
<keyword evidence="1" id="KW-0808">Transferase</keyword>
<dbReference type="GO" id="GO:0016747">
    <property type="term" value="F:acyltransferase activity, transferring groups other than amino-acyl groups"/>
    <property type="evidence" value="ECO:0007669"/>
    <property type="project" value="InterPro"/>
</dbReference>
<name>A0A4U0CDJ2_LACAM</name>
<dbReference type="Gene3D" id="3.40.630.30">
    <property type="match status" value="1"/>
</dbReference>
<dbReference type="CDD" id="cd04301">
    <property type="entry name" value="NAT_SF"/>
    <property type="match status" value="1"/>
</dbReference>
<dbReference type="PANTHER" id="PTHR42919:SF8">
    <property type="entry name" value="N-ALPHA-ACETYLTRANSFERASE 50"/>
    <property type="match status" value="1"/>
</dbReference>
<dbReference type="PANTHER" id="PTHR42919">
    <property type="entry name" value="N-ALPHA-ACETYLTRANSFERASE"/>
    <property type="match status" value="1"/>
</dbReference>
<organism evidence="5 6">
    <name type="scientific">Lactobacillus amylovorus</name>
    <dbReference type="NCBI Taxonomy" id="1604"/>
    <lineage>
        <taxon>Bacteria</taxon>
        <taxon>Bacillati</taxon>
        <taxon>Bacillota</taxon>
        <taxon>Bacilli</taxon>
        <taxon>Lactobacillales</taxon>
        <taxon>Lactobacillaceae</taxon>
        <taxon>Lactobacillus</taxon>
    </lineage>
</organism>
<dbReference type="InterPro" id="IPR051556">
    <property type="entry name" value="N-term/lysine_N-AcTrnsfr"/>
</dbReference>
<protein>
    <submittedName>
        <fullName evidence="5">GNAT family N-acetyltransferase</fullName>
    </submittedName>
</protein>
<evidence type="ECO:0000313" key="5">
    <source>
        <dbReference type="EMBL" id="MDB6261590.1"/>
    </source>
</evidence>
<dbReference type="Proteomes" id="UP001143700">
    <property type="component" value="Unassembled WGS sequence"/>
</dbReference>
<dbReference type="SUPFAM" id="SSF55729">
    <property type="entry name" value="Acyl-CoA N-acyltransferases (Nat)"/>
    <property type="match status" value="1"/>
</dbReference>
<comment type="caution">
    <text evidence="5">The sequence shown here is derived from an EMBL/GenBank/DDBJ whole genome shotgun (WGS) entry which is preliminary data.</text>
</comment>
<dbReference type="InterPro" id="IPR016181">
    <property type="entry name" value="Acyl_CoA_acyltransferase"/>
</dbReference>
<evidence type="ECO:0000259" key="3">
    <source>
        <dbReference type="PROSITE" id="PS51186"/>
    </source>
</evidence>
<dbReference type="Proteomes" id="UP001141981">
    <property type="component" value="Unassembled WGS sequence"/>
</dbReference>
<reference evidence="5" key="2">
    <citation type="submission" date="2022-10" db="EMBL/GenBank/DDBJ databases">
        <authorList>
            <person name="Kostovova I."/>
            <person name="Moravkova M."/>
            <person name="Pechar R."/>
        </authorList>
    </citation>
    <scope>NUCLEOTIDE SEQUENCE</scope>
    <source>
        <strain evidence="5">M356A</strain>
        <strain evidence="4">M490A</strain>
    </source>
</reference>
<keyword evidence="2" id="KW-0012">Acyltransferase</keyword>